<evidence type="ECO:0000256" key="6">
    <source>
        <dbReference type="ARBA" id="ARBA00022833"/>
    </source>
</evidence>
<evidence type="ECO:0000313" key="11">
    <source>
        <dbReference type="EMBL" id="GMM47540.1"/>
    </source>
</evidence>
<evidence type="ECO:0000256" key="3">
    <source>
        <dbReference type="ARBA" id="ARBA00022723"/>
    </source>
</evidence>
<dbReference type="Pfam" id="PF22960">
    <property type="entry name" value="WHD_UBR1"/>
    <property type="match status" value="1"/>
</dbReference>
<protein>
    <recommendedName>
        <fullName evidence="9">E3 ubiquitin-protein ligase</fullName>
        <ecNumber evidence="9">2.3.2.27</ecNumber>
    </recommendedName>
</protein>
<keyword evidence="11" id="KW-0436">Ligase</keyword>
<keyword evidence="4 9" id="KW-0863">Zinc-finger</keyword>
<dbReference type="InterPro" id="IPR039164">
    <property type="entry name" value="UBR1-like"/>
</dbReference>
<dbReference type="PROSITE" id="PS51157">
    <property type="entry name" value="ZF_UBR"/>
    <property type="match status" value="1"/>
</dbReference>
<evidence type="ECO:0000256" key="8">
    <source>
        <dbReference type="PROSITE-ProRule" id="PRU00508"/>
    </source>
</evidence>
<comment type="similarity">
    <text evidence="7 9">Belongs to the E3 ubiquitin-protein ligase UBR1-like family.</text>
</comment>
<reference evidence="11 12" key="1">
    <citation type="journal article" date="2023" name="Elife">
        <title>Identification of key yeast species and microbe-microbe interactions impacting larval growth of Drosophila in the wild.</title>
        <authorList>
            <person name="Mure A."/>
            <person name="Sugiura Y."/>
            <person name="Maeda R."/>
            <person name="Honda K."/>
            <person name="Sakurai N."/>
            <person name="Takahashi Y."/>
            <person name="Watada M."/>
            <person name="Katoh T."/>
            <person name="Gotoh A."/>
            <person name="Gotoh Y."/>
            <person name="Taniguchi I."/>
            <person name="Nakamura K."/>
            <person name="Hayashi T."/>
            <person name="Katayama T."/>
            <person name="Uemura T."/>
            <person name="Hattori Y."/>
        </authorList>
    </citation>
    <scope>NUCLEOTIDE SEQUENCE [LARGE SCALE GENOMIC DNA]</scope>
    <source>
        <strain evidence="11 12">PK-24</strain>
    </source>
</reference>
<dbReference type="GO" id="GO:0071596">
    <property type="term" value="P:ubiquitin-dependent protein catabolic process via the N-end rule pathway"/>
    <property type="evidence" value="ECO:0007669"/>
    <property type="project" value="UniProtKB-UniRule"/>
</dbReference>
<feature type="zinc finger region" description="UBR-type" evidence="8">
    <location>
        <begin position="61"/>
        <end position="133"/>
    </location>
</feature>
<proteinExistence type="inferred from homology"/>
<evidence type="ECO:0000256" key="2">
    <source>
        <dbReference type="ARBA" id="ARBA00022679"/>
    </source>
</evidence>
<dbReference type="EMBL" id="BTGB01000009">
    <property type="protein sequence ID" value="GMM47540.1"/>
    <property type="molecule type" value="Genomic_DNA"/>
</dbReference>
<evidence type="ECO:0000256" key="7">
    <source>
        <dbReference type="ARBA" id="ARBA00046341"/>
    </source>
</evidence>
<evidence type="ECO:0000256" key="1">
    <source>
        <dbReference type="ARBA" id="ARBA00000900"/>
    </source>
</evidence>
<dbReference type="InterPro" id="IPR055194">
    <property type="entry name" value="UBR1-like_WH"/>
</dbReference>
<keyword evidence="6 9" id="KW-0862">Zinc</keyword>
<organism evidence="11 12">
    <name type="scientific">Pichia kluyveri</name>
    <name type="common">Yeast</name>
    <dbReference type="NCBI Taxonomy" id="36015"/>
    <lineage>
        <taxon>Eukaryota</taxon>
        <taxon>Fungi</taxon>
        <taxon>Dikarya</taxon>
        <taxon>Ascomycota</taxon>
        <taxon>Saccharomycotina</taxon>
        <taxon>Pichiomycetes</taxon>
        <taxon>Pichiales</taxon>
        <taxon>Pichiaceae</taxon>
        <taxon>Pichia</taxon>
    </lineage>
</organism>
<evidence type="ECO:0000313" key="12">
    <source>
        <dbReference type="Proteomes" id="UP001378960"/>
    </source>
</evidence>
<evidence type="ECO:0000256" key="9">
    <source>
        <dbReference type="RuleBase" id="RU366018"/>
    </source>
</evidence>
<dbReference type="GO" id="GO:0008270">
    <property type="term" value="F:zinc ion binding"/>
    <property type="evidence" value="ECO:0007669"/>
    <property type="project" value="UniProtKB-UniRule"/>
</dbReference>
<sequence>MEQNSDPYTLLKKFLLNLAHNYNYKFDNSAKTCLKDTITYFFNIPEHDLKIDHTIHYHKGRTCGHRFVRGETCWRCLTCGYDDTCALCQFCYNEEDHLGHDVHSSTIQRDFAGCCDCGDEEAYKGLQCPLYTQPHEIPIQTEINQEVLDHVSRILGILLDFVIDFTNHSLSCLSPSDRAEKIKLRHQMCALSQSVYQGIDNDTNKYGLVLYSDQVHQFRDAVQRIRIVTGKVKEYAEMIATRCNTHGRAVVMISENLNDLLRKQTLLTTTGLTACIKNVREIFREEMCDEIISWINDFTQSNIVKSNVELLAVIPKTFLSAYNPGCMNQWMDIFYDKVLINPMQLRDRPISPTDFPAINFNENNNVIPKFDSTPVWDLPESLKNDCQYHELSKEKFKTYKGSRLQFLLIFDIRFCKTTRINLHSIYIPSLAKNCIYSRMLVAQFLDIYDTILTSFLMVDREPELSVMPLLSTQLFSSPSNSSLILKHGDAIKMITTIHSYILTGKTLNILHPSEKENLPHYNITFSTLKNRKWAHVLLDLSYIITRNPDINNIFRFFVCFPKYVNFLADFQGKPTFQREAEKHVEYENQEYTVYFNAMSVISHFSENVGKILNKIPKQRLLSQGNPLDIWYNSSSNTMIKPFTESVYVMIIRSIINSSFVKVKTYPPLPVPKPINDEKQDVIQFKPCKEFPDFNVVKFNVAKDPASFLHPLHVMLSWMIEMDQSMDSEKAILNLMDIIQGEYEFYLKDQNNVYKHPKYEGVMAVFDIPLRKIVLVSQIKSGLWVRNGVSVKNQMTLYRYGSGREFGFMRDLFLCQIYVGYFRYAQLVSHTIFDRWMLLPWLNDDMKQSAYHPQHINGLLEEFMLFLINLVTEDLHLHKLSADDVTFLMIQHEIIHAICFEKKTYNEIVLLIPDHICSLKKFPIAFKYCVEPVKEYTDISEEKYYRLKPQFYDTIDPFYIHLNSNRRENCILQMKKHISKRDKVLESEVVIMPKKIDWSKSPFARVTDILLDEKVLLCIFKSLQHCKNKFLNAEDISSKQSVKENNESLLGLVLHLTHITIDHKNIMDVKPVELSRILVEISKIYESNKVDEHSAKMKFVMKKIYNILSKMEFDIEQNLVDFNPNILDENYNFTDSDIKSISDLSIDRKKKLAKKKRNKLLAKLKKQQQKFAEVNMMDDLTDTATIDSGSDISRSVDFGSESVSRAESSYDRPLTDGDFNMSYFGNPNERSIVENDEERLLSLFEKNLTNASDSFVQGNKLNGCIPNGGFIPNSASNENILDDDEEKCPSWKFPEHTCLLCHMPAANENEVFGIFSYITETNVFRYVPPYDDYHFYNAFGGNVNLDEVKQTNESLEQYTSEVEKEHVIGPGLPDNYIDPKSIGFTENAGVFTSCSHGMHLQCYKQHFEASLNKQYTQITRTTPENIKRREFSCPLCKSINNVFIPVLYKKNSKKFYDNFQKKIDIELLDNVKLSDRIMKDTMIYHIRTNIIEELKSNFEPKDWFINERIGSDGLKKYTLLAESRIPLILQECLIDVAHVAPPFDSFGSSIYRTIESLEISLRGEGYEDVPNGKKKKLLINQLNNRSITSLRVWLQICEIMKTSLGIKRDDNIMNESNEVYPQSLIGMYYNLLEDNELIFSGQDYFSSLIYCDEVKSLGYSFQRLVGVFFIKHIKQSLMKIMITLMKRNGHIGDEERIEILKTQVYYGDDTIMRMIINKFMNIEYEVIKSELIDVIYSMLIKMITPFLRKVLILSFAKFSRFEDDKIKMNEDDRECDRICDVLNLPRVDEILEQLDTKIFEDVSSDKREELFNSRMKYPSKVKLIHLPKELNRFYTEYYNKLREEDRYDEPGVCLFCAEIVDIQNNRYGDEYGSCTMHLKYECINGGKGIFFLPRNNCCLLLDNGKGSFIDSPYRDEFGEVDKDCKKGHNVWLSDRKYDEMEKKIWLTHNIPNVIAQKLENWNDMGGWSTL</sequence>
<dbReference type="CDD" id="cd19673">
    <property type="entry name" value="UBR-box_UBR3"/>
    <property type="match status" value="1"/>
</dbReference>
<dbReference type="Pfam" id="PF02207">
    <property type="entry name" value="zf-UBR"/>
    <property type="match status" value="1"/>
</dbReference>
<name>A0AAV5R872_PICKL</name>
<feature type="domain" description="UBR-type" evidence="10">
    <location>
        <begin position="61"/>
        <end position="133"/>
    </location>
</feature>
<keyword evidence="2 9" id="KW-0808">Transferase</keyword>
<gene>
    <name evidence="11" type="ORF">DAPK24_041380</name>
</gene>
<comment type="pathway">
    <text evidence="9">Protein modification; protein ubiquitination.</text>
</comment>
<dbReference type="InterPro" id="IPR044046">
    <property type="entry name" value="E3_ligase_UBR-like_C"/>
</dbReference>
<dbReference type="GO" id="GO:0005737">
    <property type="term" value="C:cytoplasm"/>
    <property type="evidence" value="ECO:0007669"/>
    <property type="project" value="TreeGrafter"/>
</dbReference>
<evidence type="ECO:0000259" key="10">
    <source>
        <dbReference type="PROSITE" id="PS51157"/>
    </source>
</evidence>
<dbReference type="PANTHER" id="PTHR21497:SF24">
    <property type="entry name" value="E3 UBIQUITIN-PROTEIN LIGASE UBR1"/>
    <property type="match status" value="1"/>
</dbReference>
<dbReference type="Pfam" id="PF18995">
    <property type="entry name" value="PRT6_C"/>
    <property type="match status" value="1"/>
</dbReference>
<dbReference type="GO" id="GO:0061630">
    <property type="term" value="F:ubiquitin protein ligase activity"/>
    <property type="evidence" value="ECO:0007669"/>
    <property type="project" value="UniProtKB-UniRule"/>
</dbReference>
<dbReference type="SMART" id="SM00396">
    <property type="entry name" value="ZnF_UBR1"/>
    <property type="match status" value="1"/>
</dbReference>
<comment type="caution">
    <text evidence="11">The sequence shown here is derived from an EMBL/GenBank/DDBJ whole genome shotgun (WGS) entry which is preliminary data.</text>
</comment>
<comment type="function">
    <text evidence="9">Ubiquitin ligase protein which is a component of the N-end rule pathway. Recognizes and binds to proteins bearing specific N-terminal residues that are destabilizing according to the N-end rule, leading to their ubiquitination and subsequent degradation.</text>
</comment>
<evidence type="ECO:0000256" key="5">
    <source>
        <dbReference type="ARBA" id="ARBA00022786"/>
    </source>
</evidence>
<dbReference type="Proteomes" id="UP001378960">
    <property type="component" value="Unassembled WGS sequence"/>
</dbReference>
<dbReference type="Gene3D" id="2.10.110.30">
    <property type="match status" value="1"/>
</dbReference>
<dbReference type="EC" id="2.3.2.27" evidence="9"/>
<keyword evidence="12" id="KW-1185">Reference proteome</keyword>
<keyword evidence="3 9" id="KW-0479">Metal-binding</keyword>
<dbReference type="GO" id="GO:0016567">
    <property type="term" value="P:protein ubiquitination"/>
    <property type="evidence" value="ECO:0007669"/>
    <property type="project" value="UniProtKB-UniRule"/>
</dbReference>
<dbReference type="PANTHER" id="PTHR21497">
    <property type="entry name" value="UBIQUITIN LIGASE E3 ALPHA-RELATED"/>
    <property type="match status" value="1"/>
</dbReference>
<dbReference type="InterPro" id="IPR003126">
    <property type="entry name" value="Znf_UBR"/>
</dbReference>
<comment type="catalytic activity">
    <reaction evidence="1 9">
        <text>S-ubiquitinyl-[E2 ubiquitin-conjugating enzyme]-L-cysteine + [acceptor protein]-L-lysine = [E2 ubiquitin-conjugating enzyme]-L-cysteine + N(6)-ubiquitinyl-[acceptor protein]-L-lysine.</text>
        <dbReference type="EC" id="2.3.2.27"/>
    </reaction>
</comment>
<accession>A0AAV5R872</accession>
<evidence type="ECO:0000256" key="4">
    <source>
        <dbReference type="ARBA" id="ARBA00022771"/>
    </source>
</evidence>
<dbReference type="GO" id="GO:0000151">
    <property type="term" value="C:ubiquitin ligase complex"/>
    <property type="evidence" value="ECO:0007669"/>
    <property type="project" value="TreeGrafter"/>
</dbReference>
<dbReference type="GO" id="GO:0016874">
    <property type="term" value="F:ligase activity"/>
    <property type="evidence" value="ECO:0007669"/>
    <property type="project" value="UniProtKB-KW"/>
</dbReference>
<keyword evidence="5 9" id="KW-0833">Ubl conjugation pathway</keyword>